<evidence type="ECO:0000313" key="2">
    <source>
        <dbReference type="EMBL" id="ORY37243.1"/>
    </source>
</evidence>
<keyword evidence="3" id="KW-1185">Reference proteome</keyword>
<keyword evidence="1" id="KW-1133">Transmembrane helix</keyword>
<dbReference type="AlphaFoldDB" id="A0A1Y2BR88"/>
<evidence type="ECO:0000313" key="3">
    <source>
        <dbReference type="Proteomes" id="UP000193642"/>
    </source>
</evidence>
<evidence type="ECO:0000256" key="1">
    <source>
        <dbReference type="SAM" id="Phobius"/>
    </source>
</evidence>
<protein>
    <submittedName>
        <fullName evidence="2">Uncharacterized protein</fullName>
    </submittedName>
</protein>
<name>A0A1Y2BR88_9FUNG</name>
<proteinExistence type="predicted"/>
<reference evidence="2 3" key="1">
    <citation type="submission" date="2016-07" db="EMBL/GenBank/DDBJ databases">
        <title>Pervasive Adenine N6-methylation of Active Genes in Fungi.</title>
        <authorList>
            <consortium name="DOE Joint Genome Institute"/>
            <person name="Mondo S.J."/>
            <person name="Dannebaum R.O."/>
            <person name="Kuo R.C."/>
            <person name="Labutti K."/>
            <person name="Haridas S."/>
            <person name="Kuo A."/>
            <person name="Salamov A."/>
            <person name="Ahrendt S.R."/>
            <person name="Lipzen A."/>
            <person name="Sullivan W."/>
            <person name="Andreopoulos W.B."/>
            <person name="Clum A."/>
            <person name="Lindquist E."/>
            <person name="Daum C."/>
            <person name="Ramamoorthy G.K."/>
            <person name="Gryganskyi A."/>
            <person name="Culley D."/>
            <person name="Magnuson J.K."/>
            <person name="James T.Y."/>
            <person name="O'Malley M.A."/>
            <person name="Stajich J.E."/>
            <person name="Spatafora J.W."/>
            <person name="Visel A."/>
            <person name="Grigoriev I.V."/>
        </authorList>
    </citation>
    <scope>NUCLEOTIDE SEQUENCE [LARGE SCALE GENOMIC DNA]</scope>
    <source>
        <strain evidence="2 3">JEL800</strain>
    </source>
</reference>
<organism evidence="2 3">
    <name type="scientific">Rhizoclosmatium globosum</name>
    <dbReference type="NCBI Taxonomy" id="329046"/>
    <lineage>
        <taxon>Eukaryota</taxon>
        <taxon>Fungi</taxon>
        <taxon>Fungi incertae sedis</taxon>
        <taxon>Chytridiomycota</taxon>
        <taxon>Chytridiomycota incertae sedis</taxon>
        <taxon>Chytridiomycetes</taxon>
        <taxon>Chytridiales</taxon>
        <taxon>Chytriomycetaceae</taxon>
        <taxon>Rhizoclosmatium</taxon>
    </lineage>
</organism>
<gene>
    <name evidence="2" type="ORF">BCR33DRAFT_466496</name>
</gene>
<dbReference type="EMBL" id="MCGO01000051">
    <property type="protein sequence ID" value="ORY37243.1"/>
    <property type="molecule type" value="Genomic_DNA"/>
</dbReference>
<feature type="transmembrane region" description="Helical" evidence="1">
    <location>
        <begin position="12"/>
        <end position="29"/>
    </location>
</feature>
<comment type="caution">
    <text evidence="2">The sequence shown here is derived from an EMBL/GenBank/DDBJ whole genome shotgun (WGS) entry which is preliminary data.</text>
</comment>
<sequence>MAANGADTRTAICFLIVELVLTVFSSFLSESDRSSKVTSNPRETKPAAKCTASSLFNLAEIITVWDKDWVTAWDKGRSFEGLACIAGTTADIYTLKKKRENPLGHEAWQIQEHPPLPMACRLNSKDVHVPSQFS</sequence>
<dbReference type="Proteomes" id="UP000193642">
    <property type="component" value="Unassembled WGS sequence"/>
</dbReference>
<accession>A0A1Y2BR88</accession>
<keyword evidence="1" id="KW-0812">Transmembrane</keyword>
<keyword evidence="1" id="KW-0472">Membrane</keyword>